<feature type="region of interest" description="Disordered" evidence="11">
    <location>
        <begin position="171"/>
        <end position="191"/>
    </location>
</feature>
<evidence type="ECO:0000256" key="11">
    <source>
        <dbReference type="SAM" id="MobiDB-lite"/>
    </source>
</evidence>
<dbReference type="InterPro" id="IPR036188">
    <property type="entry name" value="FAD/NAD-bd_sf"/>
</dbReference>
<reference evidence="12" key="1">
    <citation type="journal article" date="2020" name="Stud. Mycol.">
        <title>101 Dothideomycetes genomes: a test case for predicting lifestyles and emergence of pathogens.</title>
        <authorList>
            <person name="Haridas S."/>
            <person name="Albert R."/>
            <person name="Binder M."/>
            <person name="Bloem J."/>
            <person name="Labutti K."/>
            <person name="Salamov A."/>
            <person name="Andreopoulos B."/>
            <person name="Baker S."/>
            <person name="Barry K."/>
            <person name="Bills G."/>
            <person name="Bluhm B."/>
            <person name="Cannon C."/>
            <person name="Castanera R."/>
            <person name="Culley D."/>
            <person name="Daum C."/>
            <person name="Ezra D."/>
            <person name="Gonzalez J."/>
            <person name="Henrissat B."/>
            <person name="Kuo A."/>
            <person name="Liang C."/>
            <person name="Lipzen A."/>
            <person name="Lutzoni F."/>
            <person name="Magnuson J."/>
            <person name="Mondo S."/>
            <person name="Nolan M."/>
            <person name="Ohm R."/>
            <person name="Pangilinan J."/>
            <person name="Park H.-J."/>
            <person name="Ramirez L."/>
            <person name="Alfaro M."/>
            <person name="Sun H."/>
            <person name="Tritt A."/>
            <person name="Yoshinaga Y."/>
            <person name="Zwiers L.-H."/>
            <person name="Turgeon B."/>
            <person name="Goodwin S."/>
            <person name="Spatafora J."/>
            <person name="Crous P."/>
            <person name="Grigoriev I."/>
        </authorList>
    </citation>
    <scope>NUCLEOTIDE SEQUENCE</scope>
    <source>
        <strain evidence="12">CBS 110217</strain>
    </source>
</reference>
<keyword evidence="6" id="KW-0274">FAD</keyword>
<evidence type="ECO:0000313" key="12">
    <source>
        <dbReference type="EMBL" id="KAF2036419.1"/>
    </source>
</evidence>
<dbReference type="Pfam" id="PF13434">
    <property type="entry name" value="Lys_Orn_oxgnase"/>
    <property type="match status" value="1"/>
</dbReference>
<dbReference type="PANTHER" id="PTHR42802">
    <property type="entry name" value="MONOOXYGENASE"/>
    <property type="match status" value="1"/>
</dbReference>
<dbReference type="InterPro" id="IPR025700">
    <property type="entry name" value="Lys/Orn_oxygenase"/>
</dbReference>
<sequence>MVSTEQTNQSSKPASRSTPATDAPMYDLVCVGFGPAQLATAIANREIKKPAKILFIERKPSFSWYPDAHISRTRMENPFVYDLATVRNPRSAFTYVNYLLARKRLIEFANSDRLNPLRAEFEDYLRWCAEQFDKDVKYGSEVVSIAPVVESDVVTAFEVAVRNQNGTSSTIRTRSVLAPPPSSQQTAKLPQPLPSVDFLSGQRIISMNDYLTRRNDLRGVHEPRLNIAVVGSGSQVSEILDDLLTCPRLGNITVVTEDENLKPLQVLGGQESVQPRLCSIWEKTPGCKRGSVTEASELVQTIYMRAYEKQVASRGQYRLRVIVGKNAAEPCSTSNFIIRDTANSVLSSSEVLKDLDTLVLGCRSRGNSLEEVQFKRGVTADNCRVFLMSARTDGGRSLAKDVAVMAGSVVDAISSVSDSQRDRMMVQARI</sequence>
<gene>
    <name evidence="12" type="ORF">EK21DRAFT_51627</name>
</gene>
<evidence type="ECO:0000313" key="13">
    <source>
        <dbReference type="Proteomes" id="UP000799777"/>
    </source>
</evidence>
<keyword evidence="13" id="KW-1185">Reference proteome</keyword>
<comment type="cofactor">
    <cofactor evidence="1">
        <name>FAD</name>
        <dbReference type="ChEBI" id="CHEBI:57692"/>
    </cofactor>
</comment>
<dbReference type="PANTHER" id="PTHR42802:SF1">
    <property type="entry name" value="L-ORNITHINE N(5)-MONOOXYGENASE"/>
    <property type="match status" value="1"/>
</dbReference>
<name>A0A9P4LV67_9PLEO</name>
<dbReference type="EMBL" id="ML978154">
    <property type="protein sequence ID" value="KAF2036419.1"/>
    <property type="molecule type" value="Genomic_DNA"/>
</dbReference>
<evidence type="ECO:0000256" key="1">
    <source>
        <dbReference type="ARBA" id="ARBA00001974"/>
    </source>
</evidence>
<evidence type="ECO:0000256" key="10">
    <source>
        <dbReference type="ARBA" id="ARBA00049248"/>
    </source>
</evidence>
<comment type="pathway">
    <text evidence="2">Siderophore biosynthesis.</text>
</comment>
<keyword evidence="7" id="KW-0521">NADP</keyword>
<dbReference type="GO" id="GO:0006879">
    <property type="term" value="P:intracellular iron ion homeostasis"/>
    <property type="evidence" value="ECO:0007669"/>
    <property type="project" value="TreeGrafter"/>
</dbReference>
<comment type="catalytic activity">
    <reaction evidence="9">
        <text>L-ornithine + NADPH + O2 = N(5)-hydroxy-L-ornithine + NADP(+) + H2O</text>
        <dbReference type="Rhea" id="RHEA:41508"/>
        <dbReference type="ChEBI" id="CHEBI:15377"/>
        <dbReference type="ChEBI" id="CHEBI:15379"/>
        <dbReference type="ChEBI" id="CHEBI:46911"/>
        <dbReference type="ChEBI" id="CHEBI:57783"/>
        <dbReference type="ChEBI" id="CHEBI:58349"/>
        <dbReference type="ChEBI" id="CHEBI:78275"/>
        <dbReference type="EC" id="1.14.13.196"/>
    </reaction>
</comment>
<comment type="caution">
    <text evidence="12">The sequence shown here is derived from an EMBL/GenBank/DDBJ whole genome shotgun (WGS) entry which is preliminary data.</text>
</comment>
<dbReference type="EC" id="1.14.13.196" evidence="4"/>
<comment type="catalytic activity">
    <reaction evidence="10">
        <text>L-ornithine + NADH + O2 = N(5)-hydroxy-L-ornithine + NAD(+) + H2O</text>
        <dbReference type="Rhea" id="RHEA:41512"/>
        <dbReference type="ChEBI" id="CHEBI:15377"/>
        <dbReference type="ChEBI" id="CHEBI:15379"/>
        <dbReference type="ChEBI" id="CHEBI:46911"/>
        <dbReference type="ChEBI" id="CHEBI:57540"/>
        <dbReference type="ChEBI" id="CHEBI:57945"/>
        <dbReference type="ChEBI" id="CHEBI:78275"/>
        <dbReference type="EC" id="1.14.13.196"/>
    </reaction>
</comment>
<evidence type="ECO:0000256" key="7">
    <source>
        <dbReference type="ARBA" id="ARBA00022857"/>
    </source>
</evidence>
<organism evidence="12 13">
    <name type="scientific">Setomelanomma holmii</name>
    <dbReference type="NCBI Taxonomy" id="210430"/>
    <lineage>
        <taxon>Eukaryota</taxon>
        <taxon>Fungi</taxon>
        <taxon>Dikarya</taxon>
        <taxon>Ascomycota</taxon>
        <taxon>Pezizomycotina</taxon>
        <taxon>Dothideomycetes</taxon>
        <taxon>Pleosporomycetidae</taxon>
        <taxon>Pleosporales</taxon>
        <taxon>Pleosporineae</taxon>
        <taxon>Phaeosphaeriaceae</taxon>
        <taxon>Setomelanomma</taxon>
    </lineage>
</organism>
<comment type="similarity">
    <text evidence="3">Belongs to the lysine N(6)-hydroxylase/L-ornithine N(5)-oxygenase family.</text>
</comment>
<feature type="region of interest" description="Disordered" evidence="11">
    <location>
        <begin position="1"/>
        <end position="20"/>
    </location>
</feature>
<protein>
    <recommendedName>
        <fullName evidence="4">L-ornithine N(5)-monooxygenase [NAD(P)H]</fullName>
        <ecNumber evidence="4">1.14.13.196</ecNumber>
    </recommendedName>
</protein>
<dbReference type="SUPFAM" id="SSF51905">
    <property type="entry name" value="FAD/NAD(P)-binding domain"/>
    <property type="match status" value="1"/>
</dbReference>
<evidence type="ECO:0000256" key="8">
    <source>
        <dbReference type="ARBA" id="ARBA00023002"/>
    </source>
</evidence>
<evidence type="ECO:0000256" key="6">
    <source>
        <dbReference type="ARBA" id="ARBA00022827"/>
    </source>
</evidence>
<evidence type="ECO:0000256" key="9">
    <source>
        <dbReference type="ARBA" id="ARBA00047598"/>
    </source>
</evidence>
<dbReference type="OrthoDB" id="3519933at2759"/>
<dbReference type="Gene3D" id="3.50.50.60">
    <property type="entry name" value="FAD/NAD(P)-binding domain"/>
    <property type="match status" value="1"/>
</dbReference>
<accession>A0A9P4LV67</accession>
<proteinExistence type="inferred from homology"/>
<evidence type="ECO:0000256" key="3">
    <source>
        <dbReference type="ARBA" id="ARBA00007588"/>
    </source>
</evidence>
<keyword evidence="8" id="KW-0560">Oxidoreductase</keyword>
<evidence type="ECO:0000256" key="4">
    <source>
        <dbReference type="ARBA" id="ARBA00012881"/>
    </source>
</evidence>
<dbReference type="GO" id="GO:0016491">
    <property type="term" value="F:oxidoreductase activity"/>
    <property type="evidence" value="ECO:0007669"/>
    <property type="project" value="UniProtKB-KW"/>
</dbReference>
<dbReference type="AlphaFoldDB" id="A0A9P4LV67"/>
<keyword evidence="5" id="KW-0285">Flavoprotein</keyword>
<evidence type="ECO:0000256" key="2">
    <source>
        <dbReference type="ARBA" id="ARBA00004924"/>
    </source>
</evidence>
<dbReference type="Proteomes" id="UP000799777">
    <property type="component" value="Unassembled WGS sequence"/>
</dbReference>
<evidence type="ECO:0000256" key="5">
    <source>
        <dbReference type="ARBA" id="ARBA00022630"/>
    </source>
</evidence>